<dbReference type="EMBL" id="CP012672">
    <property type="protein sequence ID" value="AUX31153.1"/>
    <property type="molecule type" value="Genomic_DNA"/>
</dbReference>
<dbReference type="AlphaFoldDB" id="A0A4P2QNR0"/>
<evidence type="ECO:0000313" key="2">
    <source>
        <dbReference type="Proteomes" id="UP000295497"/>
    </source>
</evidence>
<evidence type="ECO:0008006" key="3">
    <source>
        <dbReference type="Google" id="ProtNLM"/>
    </source>
</evidence>
<accession>A0A4P2QNR0</accession>
<reference evidence="1 2" key="1">
    <citation type="submission" date="2015-09" db="EMBL/GenBank/DDBJ databases">
        <title>Sorangium comparison.</title>
        <authorList>
            <person name="Zaburannyi N."/>
            <person name="Bunk B."/>
            <person name="Overmann J."/>
            <person name="Mueller R."/>
        </authorList>
    </citation>
    <scope>NUCLEOTIDE SEQUENCE [LARGE SCALE GENOMIC DNA]</scope>
    <source>
        <strain evidence="1 2">So ce836</strain>
    </source>
</reference>
<organism evidence="1 2">
    <name type="scientific">Sorangium cellulosum</name>
    <name type="common">Polyangium cellulosum</name>
    <dbReference type="NCBI Taxonomy" id="56"/>
    <lineage>
        <taxon>Bacteria</taxon>
        <taxon>Pseudomonadati</taxon>
        <taxon>Myxococcota</taxon>
        <taxon>Polyangia</taxon>
        <taxon>Polyangiales</taxon>
        <taxon>Polyangiaceae</taxon>
        <taxon>Sorangium</taxon>
    </lineage>
</organism>
<sequence length="128" mass="14737">MLNLLLQLSPRRPVVRVETIERRDFDDQRLRELHALSNALMAERFEHFCVHARTNDVVHVFRRADTRAIVGFQFWKTARLGLPRSRAIVGGKLRISPDFRTRGLHLSSGLLSMTRAVARKLLRKATPG</sequence>
<dbReference type="RefSeq" id="WP_237245344.1">
    <property type="nucleotide sequence ID" value="NZ_CP012672.1"/>
</dbReference>
<name>A0A4P2QNR0_SORCE</name>
<dbReference type="Proteomes" id="UP000295497">
    <property type="component" value="Chromosome"/>
</dbReference>
<proteinExistence type="predicted"/>
<protein>
    <recommendedName>
        <fullName evidence="3">N-acetyltransferase domain-containing protein</fullName>
    </recommendedName>
</protein>
<evidence type="ECO:0000313" key="1">
    <source>
        <dbReference type="EMBL" id="AUX31153.1"/>
    </source>
</evidence>
<gene>
    <name evidence="1" type="ORF">SOCE836_032780</name>
</gene>